<gene>
    <name evidence="1" type="ORF">SAMN04488244_12435</name>
</gene>
<dbReference type="InterPro" id="IPR008311">
    <property type="entry name" value="UCP028101"/>
</dbReference>
<reference evidence="2" key="1">
    <citation type="submission" date="2016-10" db="EMBL/GenBank/DDBJ databases">
        <authorList>
            <person name="Varghese N."/>
            <person name="Submissions S."/>
        </authorList>
    </citation>
    <scope>NUCLEOTIDE SEQUENCE [LARGE SCALE GENOMIC DNA]</scope>
    <source>
        <strain evidence="2">CGMCC 1.7062</strain>
    </source>
</reference>
<evidence type="ECO:0008006" key="3">
    <source>
        <dbReference type="Google" id="ProtNLM"/>
    </source>
</evidence>
<dbReference type="InterPro" id="IPR015943">
    <property type="entry name" value="WD40/YVTN_repeat-like_dom_sf"/>
</dbReference>
<evidence type="ECO:0000313" key="2">
    <source>
        <dbReference type="Proteomes" id="UP000236721"/>
    </source>
</evidence>
<dbReference type="EMBL" id="FNVG01000024">
    <property type="protein sequence ID" value="SEG62581.1"/>
    <property type="molecule type" value="Genomic_DNA"/>
</dbReference>
<proteinExistence type="predicted"/>
<accession>A0A1H6BPG0</accession>
<dbReference type="PIRSF" id="PIRSF028101">
    <property type="entry name" value="UCP028101"/>
    <property type="match status" value="1"/>
</dbReference>
<dbReference type="SUPFAM" id="SSF63829">
    <property type="entry name" value="Calcium-dependent phosphotriesterase"/>
    <property type="match status" value="1"/>
</dbReference>
<sequence length="364" mass="39397">MQPMVIDNSKRNLAKMVGLGMLVPSVFSGCISGTVRRGTANTLIGGALRRQGDYEVVISDGASGPVSRLPIPDRGHGVAVSTVSSHAVIFARRPGSYAMVFDYASGNMEKLILASKNRHFYGHGVYSLDGQWLYATEGVHATSQGLIGVYDTANGYQKVEEFTGFGLGPHEVIVMADGTLAVAVGGVHTDGRRSQNLDSMLPSLTYLSAAGEILEQAMLADRHKSIRHLAHDGDKIVLTGQQYRGEPDEHVSLVAIHQRGRPMTELAGEPEDWARFNHYIASIAASRTHIVATSPRGNCYGIWDKSSAELLQINALPDASGVVVKNDDFFVSSGAGYVVRINSQLEKTRYMSGIQWDNHWSVIT</sequence>
<name>A0A1H6BPG0_9VIBR</name>
<protein>
    <recommendedName>
        <fullName evidence="3">DUF1513 domain-containing protein</fullName>
    </recommendedName>
</protein>
<dbReference type="Proteomes" id="UP000236721">
    <property type="component" value="Unassembled WGS sequence"/>
</dbReference>
<organism evidence="1 2">
    <name type="scientific">Vibrio hangzhouensis</name>
    <dbReference type="NCBI Taxonomy" id="462991"/>
    <lineage>
        <taxon>Bacteria</taxon>
        <taxon>Pseudomonadati</taxon>
        <taxon>Pseudomonadota</taxon>
        <taxon>Gammaproteobacteria</taxon>
        <taxon>Vibrionales</taxon>
        <taxon>Vibrionaceae</taxon>
        <taxon>Vibrio</taxon>
    </lineage>
</organism>
<dbReference type="Pfam" id="PF07433">
    <property type="entry name" value="DUF1513"/>
    <property type="match status" value="1"/>
</dbReference>
<dbReference type="Gene3D" id="2.130.10.10">
    <property type="entry name" value="YVTN repeat-like/Quinoprotein amine dehydrogenase"/>
    <property type="match status" value="1"/>
</dbReference>
<evidence type="ECO:0000313" key="1">
    <source>
        <dbReference type="EMBL" id="SEG62581.1"/>
    </source>
</evidence>
<dbReference type="AlphaFoldDB" id="A0A1H6BPG0"/>
<keyword evidence="2" id="KW-1185">Reference proteome</keyword>